<protein>
    <submittedName>
        <fullName evidence="3">DUF928 domain-containing protein</fullName>
    </submittedName>
</protein>
<feature type="chain" id="PRO_5037095826" evidence="2">
    <location>
        <begin position="28"/>
        <end position="297"/>
    </location>
</feature>
<feature type="signal peptide" evidence="2">
    <location>
        <begin position="1"/>
        <end position="27"/>
    </location>
</feature>
<evidence type="ECO:0000313" key="3">
    <source>
        <dbReference type="EMBL" id="MBE9068308.1"/>
    </source>
</evidence>
<evidence type="ECO:0000256" key="2">
    <source>
        <dbReference type="SAM" id="SignalP"/>
    </source>
</evidence>
<dbReference type="InterPro" id="IPR010328">
    <property type="entry name" value="DUF928"/>
</dbReference>
<reference evidence="3" key="1">
    <citation type="submission" date="2020-10" db="EMBL/GenBank/DDBJ databases">
        <authorList>
            <person name="Castelo-Branco R."/>
            <person name="Eusebio N."/>
            <person name="Adriana R."/>
            <person name="Vieira A."/>
            <person name="Brugerolle De Fraissinette N."/>
            <person name="Rezende De Castro R."/>
            <person name="Schneider M.P."/>
            <person name="Vasconcelos V."/>
            <person name="Leao P.N."/>
        </authorList>
    </citation>
    <scope>NUCLEOTIDE SEQUENCE</scope>
    <source>
        <strain evidence="3">LEGE 11479</strain>
    </source>
</reference>
<feature type="region of interest" description="Disordered" evidence="1">
    <location>
        <begin position="72"/>
        <end position="91"/>
    </location>
</feature>
<dbReference type="Proteomes" id="UP000615026">
    <property type="component" value="Unassembled WGS sequence"/>
</dbReference>
<organism evidence="3 4">
    <name type="scientific">Leptolyngbya cf. ectocarpi LEGE 11479</name>
    <dbReference type="NCBI Taxonomy" id="1828722"/>
    <lineage>
        <taxon>Bacteria</taxon>
        <taxon>Bacillati</taxon>
        <taxon>Cyanobacteriota</taxon>
        <taxon>Cyanophyceae</taxon>
        <taxon>Leptolyngbyales</taxon>
        <taxon>Leptolyngbyaceae</taxon>
        <taxon>Leptolyngbya group</taxon>
        <taxon>Leptolyngbya</taxon>
    </lineage>
</organism>
<dbReference type="RefSeq" id="WP_193994256.1">
    <property type="nucleotide sequence ID" value="NZ_JADEXP010000157.1"/>
</dbReference>
<proteinExistence type="predicted"/>
<comment type="caution">
    <text evidence="3">The sequence shown here is derived from an EMBL/GenBank/DDBJ whole genome shotgun (WGS) entry which is preliminary data.</text>
</comment>
<gene>
    <name evidence="3" type="ORF">IQ260_16775</name>
</gene>
<keyword evidence="2" id="KW-0732">Signal</keyword>
<accession>A0A928ZVM7</accession>
<name>A0A928ZVM7_LEPEC</name>
<dbReference type="Pfam" id="PF06051">
    <property type="entry name" value="DUF928"/>
    <property type="match status" value="1"/>
</dbReference>
<sequence length="297" mass="32309">MKSHQAISCLLGSLCLLSQLPITRVQAELVDWTTQPDSPALDGLDVAAANPIGEIAYNYNAPILADRGTPLGRRGAGSRSGSLEDDSNLENICMSRSGPSPLIALVPSTQESRSSETPGRVSPKNFESVLSLTTQSKPTFWFYLPARPDDIPLEFVLQIEHENQTDETVYQTQLSGNHSAGIMRLTLPEDAPTLQLNTRYRWFFSVGCDSGPVNVSGSIDLVSLDPALQLSLAEATPREQVAIYASNGLWQDAITLLGELYRADSDNISRANDWYSLLESVGLEDIAQQPLIDCCTP</sequence>
<dbReference type="EMBL" id="JADEXP010000157">
    <property type="protein sequence ID" value="MBE9068308.1"/>
    <property type="molecule type" value="Genomic_DNA"/>
</dbReference>
<evidence type="ECO:0000313" key="4">
    <source>
        <dbReference type="Proteomes" id="UP000615026"/>
    </source>
</evidence>
<dbReference type="AlphaFoldDB" id="A0A928ZVM7"/>
<evidence type="ECO:0000256" key="1">
    <source>
        <dbReference type="SAM" id="MobiDB-lite"/>
    </source>
</evidence>
<keyword evidence="4" id="KW-1185">Reference proteome</keyword>